<organism evidence="1 2">
    <name type="scientific">Halobacillus shinanisalinarum</name>
    <dbReference type="NCBI Taxonomy" id="2932258"/>
    <lineage>
        <taxon>Bacteria</taxon>
        <taxon>Bacillati</taxon>
        <taxon>Bacillota</taxon>
        <taxon>Bacilli</taxon>
        <taxon>Bacillales</taxon>
        <taxon>Bacillaceae</taxon>
        <taxon>Halobacillus</taxon>
    </lineage>
</organism>
<accession>A0ABY4H296</accession>
<evidence type="ECO:0000313" key="1">
    <source>
        <dbReference type="EMBL" id="UOQ94571.1"/>
    </source>
</evidence>
<dbReference type="InterPro" id="IPR046318">
    <property type="entry name" value="DUF5344"/>
</dbReference>
<proteinExistence type="predicted"/>
<dbReference type="Pfam" id="PF17279">
    <property type="entry name" value="DUF5344"/>
    <property type="match status" value="1"/>
</dbReference>
<protein>
    <submittedName>
        <fullName evidence="1">YwqI/YxiC family protein</fullName>
    </submittedName>
</protein>
<sequence>MAEIKINRSVAEPVFNDFKSNTNDLDTTKPNLEFNQSTLDFIQKIEEIESTYSQTIRDYKDVLLKAESDAWSNIESFIQIEEAIGSNISKGSGR</sequence>
<dbReference type="RefSeq" id="WP_244754404.1">
    <property type="nucleotide sequence ID" value="NZ_CP095074.1"/>
</dbReference>
<dbReference type="EMBL" id="CP095074">
    <property type="protein sequence ID" value="UOQ94571.1"/>
    <property type="molecule type" value="Genomic_DNA"/>
</dbReference>
<gene>
    <name evidence="1" type="ORF">MUO14_06370</name>
</gene>
<name>A0ABY4H296_9BACI</name>
<keyword evidence="2" id="KW-1185">Reference proteome</keyword>
<reference evidence="1 2" key="1">
    <citation type="submission" date="2022-04" db="EMBL/GenBank/DDBJ databases">
        <title>Halobacillus sp. isolated from saltern.</title>
        <authorList>
            <person name="Won M."/>
            <person name="Lee C.-M."/>
            <person name="Woen H.-Y."/>
            <person name="Kwon S.-W."/>
        </authorList>
    </citation>
    <scope>NUCLEOTIDE SEQUENCE [LARGE SCALE GENOMIC DNA]</scope>
    <source>
        <strain evidence="1 2">SSTM10-2</strain>
    </source>
</reference>
<dbReference type="Proteomes" id="UP000831880">
    <property type="component" value="Chromosome"/>
</dbReference>
<evidence type="ECO:0000313" key="2">
    <source>
        <dbReference type="Proteomes" id="UP000831880"/>
    </source>
</evidence>